<feature type="domain" description="ABC-type uncharacterised transport system" evidence="2">
    <location>
        <begin position="467"/>
        <end position="720"/>
    </location>
</feature>
<keyword evidence="4" id="KW-1185">Reference proteome</keyword>
<dbReference type="GO" id="GO:0140359">
    <property type="term" value="F:ABC-type transporter activity"/>
    <property type="evidence" value="ECO:0007669"/>
    <property type="project" value="InterPro"/>
</dbReference>
<proteinExistence type="predicted"/>
<sequence length="789" mass="89258">MNIIFKIARNEFRNLFYSPVAWFLMIVFLVQCSIVFTGLLYPIAHFQDIRIENDPNFRNWGDLNSFTRIFFTDPGALFTHILRNLYLFVPLLTMGLISREINNGTVKLLYSSPVTVRQIVFGKYLAVVLYNLMLLGIMVVFMIVAALVTNSIEYGILASAALGFFLLICAYSAIGLFMSSLSNYQIVSVISTFTIILILTYINGLWQKYDFIRDLTWFLSMLGRTDKMLVGLLTTKDVIYFLVVIFMFVSFTLIKLESGRSSRPWYKNAAAYITVAAIGLAIGYASSRPRFTGYWDTTSTGANTIHPRVQKIIKDLGKEEPLEVTLYVNLMDPGAPRAFPENRNAYLDYLWEKYVRFKPNITFKYKYYYDYEEAIMGPELYRRFPNKSVQQIAEKLADLYEIPLSDFMTPEEMKKELNLRPENLKCVMQLEYKGRKVFLRTFPDTEFWPNDMNVAAALKYLVRKEAPKVVFITGNLERSAFKSGEREYGGNTAEKGNRNSLINLGFTIDSVSLESNDIPKDAAMVVLADPKVELSPVVTTKIKDYINGGGNMFILGEPKKQGVLNPVLKSLGVALMPGNIVQLSKNEMPNMVIPYLTDAGNELSDDNLLHKVRRMREQKKNDPGLEFFGADTAAVLMPGVTGISYVSDSAFKIAPLTVTWDRTWLKMGPLVVDSVPPVFNPAEGDVKGGFPTSIQLTRQINGKEQRIIVCGDADFGSNLRSYQSYFSISAFSWLNENDYPVYTPVSPFTDNLLLIGGKVAATIKIIFVWVLPAILLLIGTVLLIRRKRK</sequence>
<evidence type="ECO:0000259" key="2">
    <source>
        <dbReference type="Pfam" id="PF09822"/>
    </source>
</evidence>
<evidence type="ECO:0000313" key="3">
    <source>
        <dbReference type="EMBL" id="ATL47007.1"/>
    </source>
</evidence>
<reference evidence="3 4" key="1">
    <citation type="submission" date="2017-10" db="EMBL/GenBank/DDBJ databases">
        <title>Paenichitinophaga pekingensis gen. nov., sp. nov., isolated from activated sludge.</title>
        <authorList>
            <person name="Jin D."/>
            <person name="Kong X."/>
            <person name="Deng Y."/>
            <person name="Bai Z."/>
        </authorList>
    </citation>
    <scope>NUCLEOTIDE SEQUENCE [LARGE SCALE GENOMIC DNA]</scope>
    <source>
        <strain evidence="3 4">13</strain>
    </source>
</reference>
<feature type="transmembrane region" description="Helical" evidence="1">
    <location>
        <begin position="766"/>
        <end position="784"/>
    </location>
</feature>
<dbReference type="PANTHER" id="PTHR43471">
    <property type="entry name" value="ABC TRANSPORTER PERMEASE"/>
    <property type="match status" value="1"/>
</dbReference>
<organism evidence="3 4">
    <name type="scientific">Chitinophaga caeni</name>
    <dbReference type="NCBI Taxonomy" id="2029983"/>
    <lineage>
        <taxon>Bacteria</taxon>
        <taxon>Pseudomonadati</taxon>
        <taxon>Bacteroidota</taxon>
        <taxon>Chitinophagia</taxon>
        <taxon>Chitinophagales</taxon>
        <taxon>Chitinophagaceae</taxon>
        <taxon>Chitinophaga</taxon>
    </lineage>
</organism>
<dbReference type="EMBL" id="CP023777">
    <property type="protein sequence ID" value="ATL47007.1"/>
    <property type="molecule type" value="Genomic_DNA"/>
</dbReference>
<feature type="transmembrane region" description="Helical" evidence="1">
    <location>
        <begin position="268"/>
        <end position="286"/>
    </location>
</feature>
<feature type="transmembrane region" description="Helical" evidence="1">
    <location>
        <begin position="154"/>
        <end position="174"/>
    </location>
</feature>
<keyword evidence="1" id="KW-0812">Transmembrane</keyword>
<dbReference type="InterPro" id="IPR019196">
    <property type="entry name" value="ABC_transp_unknown"/>
</dbReference>
<accession>A0A291QSV7</accession>
<evidence type="ECO:0000313" key="4">
    <source>
        <dbReference type="Proteomes" id="UP000220133"/>
    </source>
</evidence>
<dbReference type="PANTHER" id="PTHR43471:SF12">
    <property type="entry name" value="HYPOTHETICAL MEMBRANE PROTEIN, CONSERVED"/>
    <property type="match status" value="1"/>
</dbReference>
<dbReference type="Pfam" id="PF09822">
    <property type="entry name" value="ABC_transp_aux"/>
    <property type="match status" value="1"/>
</dbReference>
<keyword evidence="1" id="KW-0472">Membrane</keyword>
<dbReference type="Pfam" id="PF12679">
    <property type="entry name" value="ABC2_membrane_2"/>
    <property type="match status" value="1"/>
</dbReference>
<feature type="transmembrane region" description="Helical" evidence="1">
    <location>
        <begin position="238"/>
        <end position="256"/>
    </location>
</feature>
<dbReference type="Proteomes" id="UP000220133">
    <property type="component" value="Chromosome"/>
</dbReference>
<keyword evidence="1" id="KW-1133">Transmembrane helix</keyword>
<dbReference type="GO" id="GO:0005886">
    <property type="term" value="C:plasma membrane"/>
    <property type="evidence" value="ECO:0007669"/>
    <property type="project" value="UniProtKB-SubCell"/>
</dbReference>
<feature type="transmembrane region" description="Helical" evidence="1">
    <location>
        <begin position="20"/>
        <end position="41"/>
    </location>
</feature>
<dbReference type="OrthoDB" id="609779at2"/>
<feature type="transmembrane region" description="Helical" evidence="1">
    <location>
        <begin position="127"/>
        <end position="148"/>
    </location>
</feature>
<dbReference type="KEGG" id="cbae:COR50_07305"/>
<gene>
    <name evidence="3" type="ORF">COR50_07305</name>
</gene>
<protein>
    <submittedName>
        <fullName evidence="3">ABC transporter</fullName>
    </submittedName>
</protein>
<name>A0A291QSV7_9BACT</name>
<evidence type="ECO:0000256" key="1">
    <source>
        <dbReference type="SAM" id="Phobius"/>
    </source>
</evidence>
<dbReference type="AlphaFoldDB" id="A0A291QSV7"/>
<feature type="transmembrane region" description="Helical" evidence="1">
    <location>
        <begin position="186"/>
        <end position="206"/>
    </location>
</feature>
<dbReference type="RefSeq" id="WP_098193392.1">
    <property type="nucleotide sequence ID" value="NZ_CP023777.1"/>
</dbReference>